<proteinExistence type="predicted"/>
<reference evidence="1" key="2">
    <citation type="submission" date="2016-06" db="EMBL/GenBank/DDBJ databases">
        <title>The genome of a short-lived fish provides insights into sex chromosome evolution and the genetic control of aging.</title>
        <authorList>
            <person name="Reichwald K."/>
            <person name="Felder M."/>
            <person name="Petzold A."/>
            <person name="Koch P."/>
            <person name="Groth M."/>
            <person name="Platzer M."/>
        </authorList>
    </citation>
    <scope>NUCLEOTIDE SEQUENCE</scope>
    <source>
        <tissue evidence="1">Brain</tissue>
    </source>
</reference>
<dbReference type="AlphaFoldDB" id="A0A1A8PYU3"/>
<evidence type="ECO:0000313" key="1">
    <source>
        <dbReference type="EMBL" id="SBR86398.1"/>
    </source>
</evidence>
<accession>A0A1A8PYU3</accession>
<reference evidence="1" key="1">
    <citation type="submission" date="2016-05" db="EMBL/GenBank/DDBJ databases">
        <authorList>
            <person name="Lavstsen T."/>
            <person name="Jespersen J.S."/>
        </authorList>
    </citation>
    <scope>NUCLEOTIDE SEQUENCE</scope>
    <source>
        <tissue evidence="1">Brain</tissue>
    </source>
</reference>
<gene>
    <name evidence="1" type="primary">OLA.19775</name>
</gene>
<protein>
    <submittedName>
        <fullName evidence="1">Uncharacterized protein</fullName>
    </submittedName>
</protein>
<name>A0A1A8PYU3_9TELE</name>
<dbReference type="EMBL" id="HAEH01009151">
    <property type="protein sequence ID" value="SBR86398.1"/>
    <property type="molecule type" value="Transcribed_RNA"/>
</dbReference>
<organism evidence="1">
    <name type="scientific">Nothobranchius rachovii</name>
    <name type="common">bluefin notho</name>
    <dbReference type="NCBI Taxonomy" id="451742"/>
    <lineage>
        <taxon>Eukaryota</taxon>
        <taxon>Metazoa</taxon>
        <taxon>Chordata</taxon>
        <taxon>Craniata</taxon>
        <taxon>Vertebrata</taxon>
        <taxon>Euteleostomi</taxon>
        <taxon>Actinopterygii</taxon>
        <taxon>Neopterygii</taxon>
        <taxon>Teleostei</taxon>
        <taxon>Neoteleostei</taxon>
        <taxon>Acanthomorphata</taxon>
        <taxon>Ovalentaria</taxon>
        <taxon>Atherinomorphae</taxon>
        <taxon>Cyprinodontiformes</taxon>
        <taxon>Nothobranchiidae</taxon>
        <taxon>Nothobranchius</taxon>
    </lineage>
</organism>
<feature type="non-terminal residue" evidence="1">
    <location>
        <position position="1"/>
    </location>
</feature>
<sequence length="44" mass="5324">LSWYCMSEDNTRYFNTFTFMNISENLFLDPLQLEVGVENVFTFF</sequence>